<dbReference type="EMBL" id="CP019070">
    <property type="protein sequence ID" value="APW66448.1"/>
    <property type="molecule type" value="Genomic_DNA"/>
</dbReference>
<evidence type="ECO:0008006" key="3">
    <source>
        <dbReference type="Google" id="ProtNLM"/>
    </source>
</evidence>
<evidence type="ECO:0000313" key="1">
    <source>
        <dbReference type="EMBL" id="APW66448.1"/>
    </source>
</evidence>
<organism evidence="1 2">
    <name type="scientific">Poseidonibacter parvus</name>
    <dbReference type="NCBI Taxonomy" id="1850254"/>
    <lineage>
        <taxon>Bacteria</taxon>
        <taxon>Pseudomonadati</taxon>
        <taxon>Campylobacterota</taxon>
        <taxon>Epsilonproteobacteria</taxon>
        <taxon>Campylobacterales</taxon>
        <taxon>Arcobacteraceae</taxon>
        <taxon>Poseidonibacter</taxon>
    </lineage>
</organism>
<dbReference type="AlphaFoldDB" id="A0A1P8KPH5"/>
<reference evidence="1 2" key="1">
    <citation type="submission" date="2017-01" db="EMBL/GenBank/DDBJ databases">
        <title>Genome sequencing of Arcobacter sp. LPB0137.</title>
        <authorList>
            <person name="Lee G.-W."/>
            <person name="Yi H."/>
        </authorList>
    </citation>
    <scope>NUCLEOTIDE SEQUENCE [LARGE SCALE GENOMIC DNA]</scope>
    <source>
        <strain evidence="1 2">LPB0137</strain>
    </source>
</reference>
<sequence length="271" mass="31805">MGNIIYHYCNVESFKAIIEDKILWLSSVYNLNDYKEIHWIKDKLAKKLQNSITKNNFSIYKAFEELYFKQLPNVYIGSFSKGSDLLSQWRAYANDGFGVAIGFNEDYFKNNKLIHPSEVLYDEIEQEKTIDLILQPLDDLDAKVDINSQHFKETCSNIIIEINNLSARSKNELFKEEQEVRLIHNPIIIDDKENEKYIFKDNISDMKFRSVCGNLIPYFELDINENTKNMNSIVEIIKGPKNKFIDEEVKIFLSQNGFYNVDIKNSKSSYR</sequence>
<dbReference type="Pfam" id="PF11185">
    <property type="entry name" value="DUF2971"/>
    <property type="match status" value="1"/>
</dbReference>
<dbReference type="OrthoDB" id="9795560at2"/>
<dbReference type="KEGG" id="alp:LPB137_11580"/>
<proteinExistence type="predicted"/>
<gene>
    <name evidence="1" type="ORF">LPB137_11580</name>
</gene>
<dbReference type="RefSeq" id="WP_076088238.1">
    <property type="nucleotide sequence ID" value="NZ_CP019070.1"/>
</dbReference>
<dbReference type="Proteomes" id="UP000186074">
    <property type="component" value="Chromosome"/>
</dbReference>
<accession>A0A1P8KPH5</accession>
<evidence type="ECO:0000313" key="2">
    <source>
        <dbReference type="Proteomes" id="UP000186074"/>
    </source>
</evidence>
<dbReference type="STRING" id="1850254.LPB137_11580"/>
<protein>
    <recommendedName>
        <fullName evidence="3">DUF2971 domain-containing protein</fullName>
    </recommendedName>
</protein>
<dbReference type="InterPro" id="IPR021352">
    <property type="entry name" value="DUF2971"/>
</dbReference>
<name>A0A1P8KPH5_9BACT</name>
<keyword evidence="2" id="KW-1185">Reference proteome</keyword>